<organism evidence="2 3">
    <name type="scientific">Oxalobacter vibrioformis</name>
    <dbReference type="NCBI Taxonomy" id="933080"/>
    <lineage>
        <taxon>Bacteria</taxon>
        <taxon>Pseudomonadati</taxon>
        <taxon>Pseudomonadota</taxon>
        <taxon>Betaproteobacteria</taxon>
        <taxon>Burkholderiales</taxon>
        <taxon>Oxalobacteraceae</taxon>
        <taxon>Oxalobacter</taxon>
    </lineage>
</organism>
<dbReference type="KEGG" id="ovb:NB640_11020"/>
<accession>A0A9E9LVQ4</accession>
<evidence type="ECO:0000313" key="1">
    <source>
        <dbReference type="EMBL" id="WAW09743.1"/>
    </source>
</evidence>
<dbReference type="RefSeq" id="WP_269308747.1">
    <property type="nucleotide sequence ID" value="NZ_CP098242.1"/>
</dbReference>
<keyword evidence="3" id="KW-1185">Reference proteome</keyword>
<dbReference type="KEGG" id="ovb:NB640_12785"/>
<proteinExistence type="predicted"/>
<dbReference type="Proteomes" id="UP001156215">
    <property type="component" value="Chromosome"/>
</dbReference>
<sequence length="369" mass="43039">MSDKKNTDLTDSEKPAPLSNLDTYLDFLVSQLDAVFPGNPESQSADKHDELGNELRRRFPIKRKHHHVWAHYLRSWSNGRDIHYISKSGKISNDSIAGLAQERDFYKLEKIEPDELALIEAHFTHVHPSLKKAHQKRLDLYKRRYEKLELIRKKGSHIPGVEAFVEWCTYNLIEGENSAIETYARPVLDALVKGNLSILDKRENYVNFTKFLSLQLTRTKALRDKFTRALRADNSPDSLKLANLIEKHWWYLYFMFGDNISTDFIHNSDSYRCTMCTNRTGIEFITSDCPVANIHPQPTVEMINYYPLSPERAFIISNTEEFPVHREINTDEEVDFLNRKIVAAAYENVFASNAEILNRYRPHYLNTRQ</sequence>
<reference evidence="2" key="1">
    <citation type="journal article" date="2022" name="Front. Microbiol.">
        <title>New perspectives on an old grouping: The genomic and phenotypic variability of Oxalobacter formigenes and the implications for calcium oxalate stone prevention.</title>
        <authorList>
            <person name="Chmiel J.A."/>
            <person name="Carr C."/>
            <person name="Stuivenberg G.A."/>
            <person name="Venema R."/>
            <person name="Chanyi R.M."/>
            <person name="Al K.F."/>
            <person name="Giguere D."/>
            <person name="Say H."/>
            <person name="Akouris P.P."/>
            <person name="Dominguez Romero S.A."/>
            <person name="Kwong A."/>
            <person name="Tai V."/>
            <person name="Koval S.F."/>
            <person name="Razvi H."/>
            <person name="Bjazevic J."/>
            <person name="Burton J.P."/>
        </authorList>
    </citation>
    <scope>NUCLEOTIDE SEQUENCE</scope>
    <source>
        <strain evidence="2">WoOx3</strain>
    </source>
</reference>
<evidence type="ECO:0000313" key="2">
    <source>
        <dbReference type="EMBL" id="WAW10071.1"/>
    </source>
</evidence>
<dbReference type="EMBL" id="CP098242">
    <property type="protein sequence ID" value="WAW10071.1"/>
    <property type="molecule type" value="Genomic_DNA"/>
</dbReference>
<dbReference type="Pfam" id="PF14022">
    <property type="entry name" value="DUF4238"/>
    <property type="match status" value="2"/>
</dbReference>
<evidence type="ECO:0000313" key="3">
    <source>
        <dbReference type="Proteomes" id="UP001156215"/>
    </source>
</evidence>
<gene>
    <name evidence="1" type="ORF">NB640_11020</name>
    <name evidence="2" type="ORF">NB640_12785</name>
</gene>
<protein>
    <submittedName>
        <fullName evidence="2">DUF4238 domain-containing protein</fullName>
    </submittedName>
</protein>
<dbReference type="AlphaFoldDB" id="A0A9E9LVQ4"/>
<name>A0A9E9LVQ4_9BURK</name>
<dbReference type="InterPro" id="IPR025332">
    <property type="entry name" value="DUF4238"/>
</dbReference>
<dbReference type="EMBL" id="CP098242">
    <property type="protein sequence ID" value="WAW09743.1"/>
    <property type="molecule type" value="Genomic_DNA"/>
</dbReference>